<dbReference type="PANTHER" id="PTHR30302:SF1">
    <property type="entry name" value="HYDROGENASE 2 MATURATION PROTEASE"/>
    <property type="match status" value="1"/>
</dbReference>
<dbReference type="Gene3D" id="3.40.50.1450">
    <property type="entry name" value="HybD-like"/>
    <property type="match status" value="1"/>
</dbReference>
<keyword evidence="6" id="KW-1185">Reference proteome</keyword>
<reference evidence="5 6" key="1">
    <citation type="submission" date="2022-03" db="EMBL/GenBank/DDBJ databases">
        <title>Isotopic signatures of nitrous oxide derived from detoxification processes.</title>
        <authorList>
            <person name="Behrendt U."/>
            <person name="Buchen C."/>
            <person name="Well R."/>
            <person name="Ulrich A."/>
            <person name="Rohe L."/>
            <person name="Kolb S."/>
            <person name="Schloter M."/>
            <person name="Horn M.A."/>
            <person name="Augustin J."/>
        </authorList>
    </citation>
    <scope>NUCLEOTIDE SEQUENCE [LARGE SCALE GENOMIC DNA]</scope>
    <source>
        <strain evidence="5 6">S4-C24</strain>
    </source>
</reference>
<comment type="similarity">
    <text evidence="1">Belongs to the peptidase A31 family.</text>
</comment>
<dbReference type="NCBIfam" id="TIGR00072">
    <property type="entry name" value="hydrog_prot"/>
    <property type="match status" value="1"/>
</dbReference>
<dbReference type="GO" id="GO:0006508">
    <property type="term" value="P:proteolysis"/>
    <property type="evidence" value="ECO:0007669"/>
    <property type="project" value="UniProtKB-KW"/>
</dbReference>
<proteinExistence type="inferred from homology"/>
<dbReference type="GO" id="GO:0008233">
    <property type="term" value="F:peptidase activity"/>
    <property type="evidence" value="ECO:0007669"/>
    <property type="project" value="UniProtKB-KW"/>
</dbReference>
<dbReference type="Pfam" id="PF01750">
    <property type="entry name" value="HycI"/>
    <property type="match status" value="1"/>
</dbReference>
<dbReference type="RefSeq" id="WP_241914824.1">
    <property type="nucleotide sequence ID" value="NZ_CP093326.1"/>
</dbReference>
<dbReference type="Proteomes" id="UP000829069">
    <property type="component" value="Chromosome"/>
</dbReference>
<evidence type="ECO:0000256" key="3">
    <source>
        <dbReference type="ARBA" id="ARBA00022750"/>
    </source>
</evidence>
<evidence type="ECO:0000256" key="4">
    <source>
        <dbReference type="ARBA" id="ARBA00022801"/>
    </source>
</evidence>
<keyword evidence="4" id="KW-0378">Hydrolase</keyword>
<dbReference type="SUPFAM" id="SSF53163">
    <property type="entry name" value="HybD-like"/>
    <property type="match status" value="1"/>
</dbReference>
<dbReference type="InterPro" id="IPR023430">
    <property type="entry name" value="Pept_HybD-like_dom_sf"/>
</dbReference>
<organism evidence="5 6">
    <name type="scientific">Arthrobacter sulfonylureivorans</name>
    <dbReference type="NCBI Taxonomy" id="2486855"/>
    <lineage>
        <taxon>Bacteria</taxon>
        <taxon>Bacillati</taxon>
        <taxon>Actinomycetota</taxon>
        <taxon>Actinomycetes</taxon>
        <taxon>Micrococcales</taxon>
        <taxon>Micrococcaceae</taxon>
        <taxon>Arthrobacter</taxon>
    </lineage>
</organism>
<keyword evidence="3" id="KW-0064">Aspartyl protease</keyword>
<sequence>MNTRLQPRAPAGDTSADLTGRTLVAGVGNMFLRDDGFGPEVARRLAAAAAGQWPGVQVVDYGIRGMHLAYDLLAGVDALVLVDTVPPDPHDAEPGSIRVLHVGAEDLAEAGPLDPHGMDPAAVLNRLRSLGGKLPPTYVVGCVPADTTEGIGLSPAVAAAVPKAMAAVVTLLEGNVSHPT</sequence>
<evidence type="ECO:0000256" key="1">
    <source>
        <dbReference type="ARBA" id="ARBA00006814"/>
    </source>
</evidence>
<evidence type="ECO:0000313" key="5">
    <source>
        <dbReference type="EMBL" id="UNK46952.1"/>
    </source>
</evidence>
<dbReference type="PANTHER" id="PTHR30302">
    <property type="entry name" value="HYDROGENASE 1 MATURATION PROTEASE"/>
    <property type="match status" value="1"/>
</dbReference>
<evidence type="ECO:0000256" key="2">
    <source>
        <dbReference type="ARBA" id="ARBA00022670"/>
    </source>
</evidence>
<accession>A0ABY3WF43</accession>
<gene>
    <name evidence="5" type="ORF">MNQ99_06260</name>
</gene>
<protein>
    <submittedName>
        <fullName evidence="5">Hydrogenase maturation protease</fullName>
    </submittedName>
</protein>
<name>A0ABY3WF43_9MICC</name>
<keyword evidence="2 5" id="KW-0645">Protease</keyword>
<dbReference type="EMBL" id="CP093326">
    <property type="protein sequence ID" value="UNK46952.1"/>
    <property type="molecule type" value="Genomic_DNA"/>
</dbReference>
<dbReference type="InterPro" id="IPR000671">
    <property type="entry name" value="Peptidase_A31"/>
</dbReference>
<evidence type="ECO:0000313" key="6">
    <source>
        <dbReference type="Proteomes" id="UP000829069"/>
    </source>
</evidence>
<dbReference type="PRINTS" id="PR00446">
    <property type="entry name" value="HYDRGNUPTAKE"/>
</dbReference>